<sequence length="262" mass="30662">MFSHLQNFSLKEKKIYFASDFHLGAPSSEASKSREKKIIQWLDSIQSDAAAIFLVGDIFDFWFEYKEVVPKGFIPFISKIQQLREAGIPILFFTGNHDLWMKDYFTEELGIPVYHHPIELMVNDKTLLVGHGDGLGPGDHSYKFLKKIFVNPVAQWLFRWIHPDLGIKLAKAWSGKSRITNSEKGEDRFLGEEEWLWQYCKDLESKRHHDLYIFGHRHLPLELEVGDHATYFNLGEWVSQFTYLEFDGRKAELKKFKAPAEY</sequence>
<dbReference type="InterPro" id="IPR029052">
    <property type="entry name" value="Metallo-depent_PP-like"/>
</dbReference>
<keyword evidence="9" id="KW-1185">Reference proteome</keyword>
<evidence type="ECO:0000256" key="5">
    <source>
        <dbReference type="ARBA" id="ARBA00023136"/>
    </source>
</evidence>
<name>A0A1I5B3M5_9BACT</name>
<organism evidence="8 9">
    <name type="scientific">Algoriphagus ornithinivorans</name>
    <dbReference type="NCBI Taxonomy" id="226506"/>
    <lineage>
        <taxon>Bacteria</taxon>
        <taxon>Pseudomonadati</taxon>
        <taxon>Bacteroidota</taxon>
        <taxon>Cytophagia</taxon>
        <taxon>Cytophagales</taxon>
        <taxon>Cyclobacteriaceae</taxon>
        <taxon>Algoriphagus</taxon>
    </lineage>
</organism>
<evidence type="ECO:0000313" key="8">
    <source>
        <dbReference type="EMBL" id="SFN69297.1"/>
    </source>
</evidence>
<evidence type="ECO:0000313" key="9">
    <source>
        <dbReference type="Proteomes" id="UP000199564"/>
    </source>
</evidence>
<dbReference type="GO" id="GO:0046872">
    <property type="term" value="F:metal ion binding"/>
    <property type="evidence" value="ECO:0007669"/>
    <property type="project" value="UniProtKB-KW"/>
</dbReference>
<dbReference type="GO" id="GO:0009245">
    <property type="term" value="P:lipid A biosynthetic process"/>
    <property type="evidence" value="ECO:0007669"/>
    <property type="project" value="TreeGrafter"/>
</dbReference>
<evidence type="ECO:0000256" key="6">
    <source>
        <dbReference type="ARBA" id="ARBA00023211"/>
    </source>
</evidence>
<dbReference type="RefSeq" id="WP_091649472.1">
    <property type="nucleotide sequence ID" value="NZ_FOVW01000001.1"/>
</dbReference>
<keyword evidence="4 8" id="KW-0378">Hydrolase</keyword>
<dbReference type="PANTHER" id="PTHR34990">
    <property type="entry name" value="UDP-2,3-DIACYLGLUCOSAMINE HYDROLASE-RELATED"/>
    <property type="match status" value="1"/>
</dbReference>
<dbReference type="Gene3D" id="3.60.21.10">
    <property type="match status" value="1"/>
</dbReference>
<reference evidence="9" key="1">
    <citation type="submission" date="2016-10" db="EMBL/GenBank/DDBJ databases">
        <authorList>
            <person name="Varghese N."/>
            <person name="Submissions S."/>
        </authorList>
    </citation>
    <scope>NUCLEOTIDE SEQUENCE [LARGE SCALE GENOMIC DNA]</scope>
    <source>
        <strain evidence="9">DSM 15282</strain>
    </source>
</reference>
<dbReference type="GO" id="GO:0008758">
    <property type="term" value="F:UDP-2,3-diacylglucosamine hydrolase activity"/>
    <property type="evidence" value="ECO:0007669"/>
    <property type="project" value="TreeGrafter"/>
</dbReference>
<dbReference type="SUPFAM" id="SSF56300">
    <property type="entry name" value="Metallo-dependent phosphatases"/>
    <property type="match status" value="1"/>
</dbReference>
<keyword evidence="1" id="KW-1003">Cell membrane</keyword>
<accession>A0A1I5B3M5</accession>
<keyword evidence="6" id="KW-0464">Manganese</keyword>
<dbReference type="InterPro" id="IPR004843">
    <property type="entry name" value="Calcineurin-like_PHP"/>
</dbReference>
<evidence type="ECO:0000256" key="2">
    <source>
        <dbReference type="ARBA" id="ARBA00022519"/>
    </source>
</evidence>
<keyword evidence="3" id="KW-0479">Metal-binding</keyword>
<dbReference type="EMBL" id="FOVW01000001">
    <property type="protein sequence ID" value="SFN69297.1"/>
    <property type="molecule type" value="Genomic_DNA"/>
</dbReference>
<feature type="domain" description="Calcineurin-like phosphoesterase" evidence="7">
    <location>
        <begin position="14"/>
        <end position="219"/>
    </location>
</feature>
<evidence type="ECO:0000256" key="1">
    <source>
        <dbReference type="ARBA" id="ARBA00022475"/>
    </source>
</evidence>
<gene>
    <name evidence="8" type="ORF">SAMN04488519_101373</name>
</gene>
<dbReference type="STRING" id="226506.SAMN04488519_101373"/>
<keyword evidence="2" id="KW-0997">Cell inner membrane</keyword>
<dbReference type="GO" id="GO:0016020">
    <property type="term" value="C:membrane"/>
    <property type="evidence" value="ECO:0007669"/>
    <property type="project" value="GOC"/>
</dbReference>
<dbReference type="Pfam" id="PF00149">
    <property type="entry name" value="Metallophos"/>
    <property type="match status" value="1"/>
</dbReference>
<evidence type="ECO:0000259" key="7">
    <source>
        <dbReference type="Pfam" id="PF00149"/>
    </source>
</evidence>
<dbReference type="CDD" id="cd07398">
    <property type="entry name" value="MPP_YbbF-LpxH"/>
    <property type="match status" value="1"/>
</dbReference>
<dbReference type="AlphaFoldDB" id="A0A1I5B3M5"/>
<dbReference type="Proteomes" id="UP000199564">
    <property type="component" value="Unassembled WGS sequence"/>
</dbReference>
<evidence type="ECO:0000256" key="3">
    <source>
        <dbReference type="ARBA" id="ARBA00022723"/>
    </source>
</evidence>
<protein>
    <submittedName>
        <fullName evidence="8">UDP-2,3-diacylglucosamine hydrolase</fullName>
    </submittedName>
</protein>
<dbReference type="PANTHER" id="PTHR34990:SF1">
    <property type="entry name" value="UDP-2,3-DIACYLGLUCOSAMINE HYDROLASE"/>
    <property type="match status" value="1"/>
</dbReference>
<proteinExistence type="predicted"/>
<dbReference type="InterPro" id="IPR043461">
    <property type="entry name" value="LpxH-like"/>
</dbReference>
<keyword evidence="5" id="KW-0472">Membrane</keyword>
<evidence type="ECO:0000256" key="4">
    <source>
        <dbReference type="ARBA" id="ARBA00022801"/>
    </source>
</evidence>